<proteinExistence type="predicted"/>
<dbReference type="EMBL" id="JAPZBQ010000003">
    <property type="protein sequence ID" value="KAJ5339360.1"/>
    <property type="molecule type" value="Genomic_DNA"/>
</dbReference>
<dbReference type="Pfam" id="PF12937">
    <property type="entry name" value="F-box-like"/>
    <property type="match status" value="1"/>
</dbReference>
<name>A0A9W9QK08_PENBR</name>
<dbReference type="Proteomes" id="UP001147695">
    <property type="component" value="Unassembled WGS sequence"/>
</dbReference>
<dbReference type="PROSITE" id="PS50181">
    <property type="entry name" value="FBOX"/>
    <property type="match status" value="1"/>
</dbReference>
<accession>A0A9W9QK08</accession>
<protein>
    <recommendedName>
        <fullName evidence="1">F-box domain-containing protein</fullName>
    </recommendedName>
</protein>
<dbReference type="OrthoDB" id="3481585at2759"/>
<organism evidence="2 3">
    <name type="scientific">Penicillium brevicompactum</name>
    <dbReference type="NCBI Taxonomy" id="5074"/>
    <lineage>
        <taxon>Eukaryota</taxon>
        <taxon>Fungi</taxon>
        <taxon>Dikarya</taxon>
        <taxon>Ascomycota</taxon>
        <taxon>Pezizomycotina</taxon>
        <taxon>Eurotiomycetes</taxon>
        <taxon>Eurotiomycetidae</taxon>
        <taxon>Eurotiales</taxon>
        <taxon>Aspergillaceae</taxon>
        <taxon>Penicillium</taxon>
    </lineage>
</organism>
<evidence type="ECO:0000313" key="2">
    <source>
        <dbReference type="EMBL" id="KAJ5339360.1"/>
    </source>
</evidence>
<dbReference type="InterPro" id="IPR001810">
    <property type="entry name" value="F-box_dom"/>
</dbReference>
<reference evidence="2" key="1">
    <citation type="submission" date="2022-12" db="EMBL/GenBank/DDBJ databases">
        <authorList>
            <person name="Petersen C."/>
        </authorList>
    </citation>
    <scope>NUCLEOTIDE SEQUENCE</scope>
    <source>
        <strain evidence="2">IBT 35673</strain>
    </source>
</reference>
<reference evidence="2" key="2">
    <citation type="journal article" date="2023" name="IMA Fungus">
        <title>Comparative genomic study of the Penicillium genus elucidates a diverse pangenome and 15 lateral gene transfer events.</title>
        <authorList>
            <person name="Petersen C."/>
            <person name="Sorensen T."/>
            <person name="Nielsen M.R."/>
            <person name="Sondergaard T.E."/>
            <person name="Sorensen J.L."/>
            <person name="Fitzpatrick D.A."/>
            <person name="Frisvad J.C."/>
            <person name="Nielsen K.L."/>
        </authorList>
    </citation>
    <scope>NUCLEOTIDE SEQUENCE</scope>
    <source>
        <strain evidence="2">IBT 35673</strain>
    </source>
</reference>
<dbReference type="SUPFAM" id="SSF81383">
    <property type="entry name" value="F-box domain"/>
    <property type="match status" value="1"/>
</dbReference>
<comment type="caution">
    <text evidence="2">The sequence shown here is derived from an EMBL/GenBank/DDBJ whole genome shotgun (WGS) entry which is preliminary data.</text>
</comment>
<evidence type="ECO:0000259" key="1">
    <source>
        <dbReference type="PROSITE" id="PS50181"/>
    </source>
</evidence>
<evidence type="ECO:0000313" key="3">
    <source>
        <dbReference type="Proteomes" id="UP001147695"/>
    </source>
</evidence>
<feature type="domain" description="F-box" evidence="1">
    <location>
        <begin position="6"/>
        <end position="54"/>
    </location>
</feature>
<gene>
    <name evidence="2" type="ORF">N7452_006088</name>
</gene>
<sequence>MMDHIPPSLDTLPVEVLSTIFCLLDPIGLIAVCQTNTRFRAVVDPQPIHFVERLLQLECGPHGGGNPTFRVKDNHLTPNPASDEWESIRWACSVCLRLLPHEDFSNHYLFRLAYRKPLPGSPAQNPLTSWAPSKRKGPAIARQIAEKQAIEDKEERKMKRRYELATKYDWRPRSEVRLRAFQASGMITFQSVHTNEYLELMSEKEENARLDQEAHWVEFARCGFRRHMRKCNECRFKDRDIASHVSHPSSAGRPVQGYELGTSKVPIVISRQYPFENALERYFPGVDEALKFERPVDESLDYTSHWDDQGNKLWTTYNVRCPSCSLWQEMREFRVGGVFNRWAPKIWPQGTLCNWDGTKLTPEFIDNLQCNYCYALANGREKLRAVLVKWLNLLLDKERSRLGGMMFGAWERLLRRKRDGQNFRHYPDIKKVISRVEEFFDHFDEPRNFGTCTLDDIKMSRILYDEWVIAWEDMQENRRQGVVYPNNMDTAWYRHYDSIETRLIWAIGCQAKLTVDGDVLVDWALNV</sequence>
<dbReference type="InterPro" id="IPR036047">
    <property type="entry name" value="F-box-like_dom_sf"/>
</dbReference>
<dbReference type="AlphaFoldDB" id="A0A9W9QK08"/>
<dbReference type="CDD" id="cd09917">
    <property type="entry name" value="F-box_SF"/>
    <property type="match status" value="1"/>
</dbReference>